<proteinExistence type="predicted"/>
<organism evidence="2">
    <name type="scientific">marine metagenome</name>
    <dbReference type="NCBI Taxonomy" id="408172"/>
    <lineage>
        <taxon>unclassified sequences</taxon>
        <taxon>metagenomes</taxon>
        <taxon>ecological metagenomes</taxon>
    </lineage>
</organism>
<accession>A0A382KEQ6</accession>
<gene>
    <name evidence="2" type="ORF">METZ01_LOCUS276338</name>
</gene>
<dbReference type="EMBL" id="UINC01080497">
    <property type="protein sequence ID" value="SVC23484.1"/>
    <property type="molecule type" value="Genomic_DNA"/>
</dbReference>
<evidence type="ECO:0000313" key="2">
    <source>
        <dbReference type="EMBL" id="SVC23484.1"/>
    </source>
</evidence>
<feature type="non-terminal residue" evidence="2">
    <location>
        <position position="1"/>
    </location>
</feature>
<sequence length="38" mass="4100">VSSFLLGQTPESPGPLDPHRESLAFVNPSRPDKEPSPL</sequence>
<feature type="compositionally biased region" description="Polar residues" evidence="1">
    <location>
        <begin position="1"/>
        <end position="11"/>
    </location>
</feature>
<feature type="non-terminal residue" evidence="2">
    <location>
        <position position="38"/>
    </location>
</feature>
<reference evidence="2" key="1">
    <citation type="submission" date="2018-05" db="EMBL/GenBank/DDBJ databases">
        <authorList>
            <person name="Lanie J.A."/>
            <person name="Ng W.-L."/>
            <person name="Kazmierczak K.M."/>
            <person name="Andrzejewski T.M."/>
            <person name="Davidsen T.M."/>
            <person name="Wayne K.J."/>
            <person name="Tettelin H."/>
            <person name="Glass J.I."/>
            <person name="Rusch D."/>
            <person name="Podicherti R."/>
            <person name="Tsui H.-C.T."/>
            <person name="Winkler M.E."/>
        </authorList>
    </citation>
    <scope>NUCLEOTIDE SEQUENCE</scope>
</reference>
<protein>
    <submittedName>
        <fullName evidence="2">Uncharacterized protein</fullName>
    </submittedName>
</protein>
<evidence type="ECO:0000256" key="1">
    <source>
        <dbReference type="SAM" id="MobiDB-lite"/>
    </source>
</evidence>
<feature type="region of interest" description="Disordered" evidence="1">
    <location>
        <begin position="1"/>
        <end position="38"/>
    </location>
</feature>
<name>A0A382KEQ6_9ZZZZ</name>
<dbReference type="AlphaFoldDB" id="A0A382KEQ6"/>